<dbReference type="GO" id="GO:0030574">
    <property type="term" value="P:collagen catabolic process"/>
    <property type="evidence" value="ECO:0007669"/>
    <property type="project" value="TreeGrafter"/>
</dbReference>
<dbReference type="GO" id="GO:0030198">
    <property type="term" value="P:extracellular matrix organization"/>
    <property type="evidence" value="ECO:0007669"/>
    <property type="project" value="TreeGrafter"/>
</dbReference>
<feature type="domain" description="Peptidase metallopeptidase" evidence="9">
    <location>
        <begin position="39"/>
        <end position="199"/>
    </location>
</feature>
<dbReference type="InterPro" id="IPR036365">
    <property type="entry name" value="PGBD-like_sf"/>
</dbReference>
<feature type="binding site" evidence="8">
    <location>
        <position position="112"/>
    </location>
    <ligand>
        <name>Ca(2+)</name>
        <dbReference type="ChEBI" id="CHEBI:29108"/>
        <label>3</label>
    </ligand>
</feature>
<evidence type="ECO:0000256" key="4">
    <source>
        <dbReference type="ARBA" id="ARBA00022801"/>
    </source>
</evidence>
<keyword evidence="6" id="KW-0482">Metalloprotease</keyword>
<dbReference type="Proteomes" id="UP001195483">
    <property type="component" value="Unassembled WGS sequence"/>
</dbReference>
<dbReference type="SUPFAM" id="SSF55486">
    <property type="entry name" value="Metalloproteases ('zincins'), catalytic domain"/>
    <property type="match status" value="1"/>
</dbReference>
<keyword evidence="2" id="KW-0645">Protease</keyword>
<dbReference type="CDD" id="cd04278">
    <property type="entry name" value="ZnMc_MMP"/>
    <property type="match status" value="1"/>
</dbReference>
<reference evidence="10" key="2">
    <citation type="journal article" date="2021" name="Genome Biol. Evol.">
        <title>Developing a high-quality reference genome for a parasitic bivalve with doubly uniparental inheritance (Bivalvia: Unionida).</title>
        <authorList>
            <person name="Smith C.H."/>
        </authorList>
    </citation>
    <scope>NUCLEOTIDE SEQUENCE</scope>
    <source>
        <strain evidence="10">CHS0354</strain>
        <tissue evidence="10">Mantle</tissue>
    </source>
</reference>
<dbReference type="Gene3D" id="3.40.390.10">
    <property type="entry name" value="Collagenase (Catalytic Domain)"/>
    <property type="match status" value="1"/>
</dbReference>
<evidence type="ECO:0000256" key="1">
    <source>
        <dbReference type="ARBA" id="ARBA00010370"/>
    </source>
</evidence>
<evidence type="ECO:0000313" key="11">
    <source>
        <dbReference type="Proteomes" id="UP001195483"/>
    </source>
</evidence>
<dbReference type="InterPro" id="IPR001818">
    <property type="entry name" value="Pept_M10_metallopeptidase"/>
</dbReference>
<sequence length="213" mass="24317">MASLPVTGELNQETLHKMEQPRCGVADISENSPLNFVTGPRKWPKTLLTWRISTYSKTSKLTEFQQRDAIERGLNIWAKHTPLRFQYQTLGRADLNFKFGVRYHGDSDKFDGDGGVLAHATLPTDGEIHFDDEEMWLLGQEAQSKGAELYIVAAHEIGHALGLDHTKVQGALMAPMYVYSSNLQLHSDDISGIQFLYGKRFSRRKSFWWFLRK</sequence>
<dbReference type="PRINTS" id="PR00138">
    <property type="entry name" value="MATRIXIN"/>
</dbReference>
<feature type="binding site" evidence="8">
    <location>
        <position position="134"/>
    </location>
    <ligand>
        <name>Ca(2+)</name>
        <dbReference type="ChEBI" id="CHEBI:29108"/>
        <label>1</label>
    </ligand>
</feature>
<feature type="binding site" evidence="8">
    <location>
        <position position="159"/>
    </location>
    <ligand>
        <name>Zn(2+)</name>
        <dbReference type="ChEBI" id="CHEBI:29105"/>
        <label>2</label>
        <note>catalytic</note>
    </ligand>
</feature>
<dbReference type="InterPro" id="IPR006026">
    <property type="entry name" value="Peptidase_Metallo"/>
</dbReference>
<dbReference type="InterPro" id="IPR024079">
    <property type="entry name" value="MetalloPept_cat_dom_sf"/>
</dbReference>
<dbReference type="GO" id="GO:0008270">
    <property type="term" value="F:zinc ion binding"/>
    <property type="evidence" value="ECO:0007669"/>
    <property type="project" value="InterPro"/>
</dbReference>
<accession>A0AAE0W9X7</accession>
<feature type="active site" evidence="7">
    <location>
        <position position="156"/>
    </location>
</feature>
<dbReference type="InterPro" id="IPR021190">
    <property type="entry name" value="Pept_M10A"/>
</dbReference>
<dbReference type="InterPro" id="IPR033739">
    <property type="entry name" value="M10A_MMP"/>
</dbReference>
<proteinExistence type="inferred from homology"/>
<feature type="binding site" evidence="8">
    <location>
        <position position="119"/>
    </location>
    <ligand>
        <name>Zn(2+)</name>
        <dbReference type="ChEBI" id="CHEBI:29105"/>
        <label>1</label>
    </ligand>
</feature>
<feature type="binding site" evidence="8">
    <location>
        <position position="131"/>
    </location>
    <ligand>
        <name>Ca(2+)</name>
        <dbReference type="ChEBI" id="CHEBI:29108"/>
        <label>3</label>
    </ligand>
</feature>
<keyword evidence="4" id="KW-0378">Hydrolase</keyword>
<evidence type="ECO:0000313" key="10">
    <source>
        <dbReference type="EMBL" id="KAK3606464.1"/>
    </source>
</evidence>
<keyword evidence="8" id="KW-0106">Calcium</keyword>
<comment type="cofactor">
    <cofactor evidence="8">
        <name>Ca(2+)</name>
        <dbReference type="ChEBI" id="CHEBI:29108"/>
    </cofactor>
    <text evidence="8">Can bind about 5 Ca(2+) ions per subunit.</text>
</comment>
<reference evidence="10" key="1">
    <citation type="journal article" date="2021" name="Genome Biol. Evol.">
        <title>A High-Quality Reference Genome for a Parasitic Bivalve with Doubly Uniparental Inheritance (Bivalvia: Unionida).</title>
        <authorList>
            <person name="Smith C.H."/>
        </authorList>
    </citation>
    <scope>NUCLEOTIDE SEQUENCE</scope>
    <source>
        <strain evidence="10">CHS0354</strain>
    </source>
</reference>
<keyword evidence="3 8" id="KW-0479">Metal-binding</keyword>
<dbReference type="AlphaFoldDB" id="A0AAE0W9X7"/>
<protein>
    <recommendedName>
        <fullName evidence="9">Peptidase metallopeptidase domain-containing protein</fullName>
    </recommendedName>
</protein>
<comment type="similarity">
    <text evidence="1">Belongs to the peptidase M10A family.</text>
</comment>
<evidence type="ECO:0000256" key="6">
    <source>
        <dbReference type="ARBA" id="ARBA00023049"/>
    </source>
</evidence>
<comment type="cofactor">
    <cofactor evidence="8">
        <name>Zn(2+)</name>
        <dbReference type="ChEBI" id="CHEBI:29105"/>
    </cofactor>
    <text evidence="8">Binds 2 Zn(2+) ions per subunit.</text>
</comment>
<dbReference type="GO" id="GO:0031012">
    <property type="term" value="C:extracellular matrix"/>
    <property type="evidence" value="ECO:0007669"/>
    <property type="project" value="InterPro"/>
</dbReference>
<dbReference type="PANTHER" id="PTHR10201">
    <property type="entry name" value="MATRIX METALLOPROTEINASE"/>
    <property type="match status" value="1"/>
</dbReference>
<feature type="binding site" evidence="8">
    <location>
        <position position="155"/>
    </location>
    <ligand>
        <name>Zn(2+)</name>
        <dbReference type="ChEBI" id="CHEBI:29105"/>
        <label>2</label>
        <note>catalytic</note>
    </ligand>
</feature>
<feature type="binding site" evidence="8">
    <location>
        <position position="104"/>
    </location>
    <ligand>
        <name>Zn(2+)</name>
        <dbReference type="ChEBI" id="CHEBI:29105"/>
        <label>1</label>
    </ligand>
</feature>
<dbReference type="SUPFAM" id="SSF47090">
    <property type="entry name" value="PGBD-like"/>
    <property type="match status" value="1"/>
</dbReference>
<feature type="binding site" evidence="8">
    <location>
        <position position="173"/>
    </location>
    <ligand>
        <name>Zn(2+)</name>
        <dbReference type="ChEBI" id="CHEBI:29105"/>
        <label>2</label>
        <note>catalytic</note>
    </ligand>
</feature>
<dbReference type="GO" id="GO:0004222">
    <property type="term" value="F:metalloendopeptidase activity"/>
    <property type="evidence" value="ECO:0007669"/>
    <property type="project" value="InterPro"/>
</dbReference>
<comment type="caution">
    <text evidence="10">The sequence shown here is derived from an EMBL/GenBank/DDBJ whole genome shotgun (WGS) entry which is preliminary data.</text>
</comment>
<keyword evidence="11" id="KW-1185">Reference proteome</keyword>
<evidence type="ECO:0000256" key="3">
    <source>
        <dbReference type="ARBA" id="ARBA00022723"/>
    </source>
</evidence>
<reference evidence="10" key="3">
    <citation type="submission" date="2023-05" db="EMBL/GenBank/DDBJ databases">
        <authorList>
            <person name="Smith C.H."/>
        </authorList>
    </citation>
    <scope>NUCLEOTIDE SEQUENCE</scope>
    <source>
        <strain evidence="10">CHS0354</strain>
        <tissue evidence="10">Mantle</tissue>
    </source>
</reference>
<feature type="binding site" evidence="8">
    <location>
        <position position="111"/>
    </location>
    <ligand>
        <name>Ca(2+)</name>
        <dbReference type="ChEBI" id="CHEBI:29108"/>
        <label>3</label>
    </ligand>
</feature>
<feature type="binding site" evidence="8">
    <location>
        <position position="165"/>
    </location>
    <ligand>
        <name>Zn(2+)</name>
        <dbReference type="ChEBI" id="CHEBI:29105"/>
        <label>2</label>
        <note>catalytic</note>
    </ligand>
</feature>
<feature type="binding site" evidence="8">
    <location>
        <position position="129"/>
    </location>
    <ligand>
        <name>Zn(2+)</name>
        <dbReference type="ChEBI" id="CHEBI:29105"/>
        <label>1</label>
    </ligand>
</feature>
<evidence type="ECO:0000256" key="7">
    <source>
        <dbReference type="PIRSR" id="PIRSR621190-1"/>
    </source>
</evidence>
<evidence type="ECO:0000256" key="5">
    <source>
        <dbReference type="ARBA" id="ARBA00022833"/>
    </source>
</evidence>
<dbReference type="GO" id="GO:0005615">
    <property type="term" value="C:extracellular space"/>
    <property type="evidence" value="ECO:0007669"/>
    <property type="project" value="TreeGrafter"/>
</dbReference>
<evidence type="ECO:0000259" key="9">
    <source>
        <dbReference type="SMART" id="SM00235"/>
    </source>
</evidence>
<dbReference type="PANTHER" id="PTHR10201:SF331">
    <property type="entry name" value="MATRIX METALLOPROTEINASE-14-LIKE ISOFORM X1"/>
    <property type="match status" value="1"/>
</dbReference>
<evidence type="ECO:0000256" key="2">
    <source>
        <dbReference type="ARBA" id="ARBA00022670"/>
    </source>
</evidence>
<feature type="binding site" evidence="8">
    <location>
        <position position="94"/>
    </location>
    <ligand>
        <name>Ca(2+)</name>
        <dbReference type="ChEBI" id="CHEBI:29108"/>
        <label>2</label>
    </ligand>
</feature>
<dbReference type="EMBL" id="JAEAOA010002346">
    <property type="protein sequence ID" value="KAK3606464.1"/>
    <property type="molecule type" value="Genomic_DNA"/>
</dbReference>
<keyword evidence="5 8" id="KW-0862">Zinc</keyword>
<feature type="binding site" evidence="8">
    <location>
        <position position="106"/>
    </location>
    <ligand>
        <name>Zn(2+)</name>
        <dbReference type="ChEBI" id="CHEBI:29105"/>
        <label>1</label>
    </ligand>
</feature>
<feature type="binding site" evidence="8">
    <location>
        <position position="132"/>
    </location>
    <ligand>
        <name>Ca(2+)</name>
        <dbReference type="ChEBI" id="CHEBI:29108"/>
        <label>1</label>
    </ligand>
</feature>
<dbReference type="GO" id="GO:0006508">
    <property type="term" value="P:proteolysis"/>
    <property type="evidence" value="ECO:0007669"/>
    <property type="project" value="UniProtKB-KW"/>
</dbReference>
<feature type="binding site" evidence="8">
    <location>
        <position position="134"/>
    </location>
    <ligand>
        <name>Ca(2+)</name>
        <dbReference type="ChEBI" id="CHEBI:29108"/>
        <label>3</label>
    </ligand>
</feature>
<dbReference type="Pfam" id="PF00413">
    <property type="entry name" value="Peptidase_M10"/>
    <property type="match status" value="1"/>
</dbReference>
<organism evidence="10 11">
    <name type="scientific">Potamilus streckersoni</name>
    <dbReference type="NCBI Taxonomy" id="2493646"/>
    <lineage>
        <taxon>Eukaryota</taxon>
        <taxon>Metazoa</taxon>
        <taxon>Spiralia</taxon>
        <taxon>Lophotrochozoa</taxon>
        <taxon>Mollusca</taxon>
        <taxon>Bivalvia</taxon>
        <taxon>Autobranchia</taxon>
        <taxon>Heteroconchia</taxon>
        <taxon>Palaeoheterodonta</taxon>
        <taxon>Unionida</taxon>
        <taxon>Unionoidea</taxon>
        <taxon>Unionidae</taxon>
        <taxon>Ambleminae</taxon>
        <taxon>Lampsilini</taxon>
        <taxon>Potamilus</taxon>
    </lineage>
</organism>
<dbReference type="SMART" id="SM00235">
    <property type="entry name" value="ZnMc"/>
    <property type="match status" value="1"/>
</dbReference>
<gene>
    <name evidence="10" type="ORF">CHS0354_041410</name>
</gene>
<name>A0AAE0W9X7_9BIVA</name>
<feature type="binding site" description="in inhibited form" evidence="8">
    <location>
        <position position="23"/>
    </location>
    <ligand>
        <name>Zn(2+)</name>
        <dbReference type="ChEBI" id="CHEBI:29105"/>
        <label>2</label>
        <note>catalytic</note>
    </ligand>
</feature>
<evidence type="ECO:0000256" key="8">
    <source>
        <dbReference type="PIRSR" id="PIRSR621190-2"/>
    </source>
</evidence>